<dbReference type="Proteomes" id="UP000287296">
    <property type="component" value="Unassembled WGS sequence"/>
</dbReference>
<dbReference type="SUPFAM" id="SSF48498">
    <property type="entry name" value="Tetracyclin repressor-like, C-terminal domain"/>
    <property type="match status" value="1"/>
</dbReference>
<dbReference type="Gene3D" id="1.10.10.60">
    <property type="entry name" value="Homeodomain-like"/>
    <property type="match status" value="1"/>
</dbReference>
<feature type="DNA-binding region" description="H-T-H motif" evidence="3">
    <location>
        <begin position="38"/>
        <end position="57"/>
    </location>
</feature>
<dbReference type="RefSeq" id="WP_120119125.1">
    <property type="nucleotide sequence ID" value="NZ_BORI01000001.1"/>
</dbReference>
<dbReference type="PANTHER" id="PTHR43479">
    <property type="entry name" value="ACREF/ENVCD OPERON REPRESSOR-RELATED"/>
    <property type="match status" value="1"/>
</dbReference>
<dbReference type="SUPFAM" id="SSF46689">
    <property type="entry name" value="Homeodomain-like"/>
    <property type="match status" value="1"/>
</dbReference>
<dbReference type="InterPro" id="IPR009057">
    <property type="entry name" value="Homeodomain-like_sf"/>
</dbReference>
<dbReference type="OrthoDB" id="2720430at2"/>
<evidence type="ECO:0000256" key="1">
    <source>
        <dbReference type="ARBA" id="ARBA00022491"/>
    </source>
</evidence>
<gene>
    <name evidence="5" type="ORF">D5F11_023465</name>
</gene>
<proteinExistence type="predicted"/>
<reference evidence="5 6" key="1">
    <citation type="submission" date="2018-12" db="EMBL/GenBank/DDBJ databases">
        <authorList>
            <person name="Sun L."/>
            <person name="Chen Z."/>
        </authorList>
    </citation>
    <scope>NUCLEOTIDE SEQUENCE [LARGE SCALE GENOMIC DNA]</scope>
    <source>
        <strain evidence="5 6">LMG 29736</strain>
    </source>
</reference>
<dbReference type="Pfam" id="PF21313">
    <property type="entry name" value="EthR_C"/>
    <property type="match status" value="1"/>
</dbReference>
<accession>A0A429X1D9</accession>
<dbReference type="GO" id="GO:0003677">
    <property type="term" value="F:DNA binding"/>
    <property type="evidence" value="ECO:0007669"/>
    <property type="project" value="UniProtKB-UniRule"/>
</dbReference>
<feature type="domain" description="HTH tetR-type" evidence="4">
    <location>
        <begin position="15"/>
        <end position="75"/>
    </location>
</feature>
<keyword evidence="1" id="KW-0678">Repressor</keyword>
<dbReference type="PANTHER" id="PTHR43479:SF7">
    <property type="entry name" value="TETR-FAMILY TRANSCRIPTIONAL REGULATOR"/>
    <property type="match status" value="1"/>
</dbReference>
<evidence type="ECO:0000313" key="5">
    <source>
        <dbReference type="EMBL" id="RST57294.1"/>
    </source>
</evidence>
<dbReference type="InterPro" id="IPR050624">
    <property type="entry name" value="HTH-type_Tx_Regulator"/>
</dbReference>
<organism evidence="5 6">
    <name type="scientific">Siminovitchia terrae</name>
    <name type="common">Bacillus terrae</name>
    <dbReference type="NCBI Taxonomy" id="1914933"/>
    <lineage>
        <taxon>Bacteria</taxon>
        <taxon>Bacillati</taxon>
        <taxon>Bacillota</taxon>
        <taxon>Bacilli</taxon>
        <taxon>Bacillales</taxon>
        <taxon>Bacillaceae</taxon>
        <taxon>Siminovitchia</taxon>
    </lineage>
</organism>
<evidence type="ECO:0000256" key="3">
    <source>
        <dbReference type="PROSITE-ProRule" id="PRU00335"/>
    </source>
</evidence>
<dbReference type="PROSITE" id="PS50977">
    <property type="entry name" value="HTH_TETR_2"/>
    <property type="match status" value="1"/>
</dbReference>
<dbReference type="Pfam" id="PF00440">
    <property type="entry name" value="TetR_N"/>
    <property type="match status" value="1"/>
</dbReference>
<dbReference type="EMBL" id="QYTW02000037">
    <property type="protein sequence ID" value="RST57294.1"/>
    <property type="molecule type" value="Genomic_DNA"/>
</dbReference>
<evidence type="ECO:0000259" key="4">
    <source>
        <dbReference type="PROSITE" id="PS50977"/>
    </source>
</evidence>
<evidence type="ECO:0000313" key="6">
    <source>
        <dbReference type="Proteomes" id="UP000287296"/>
    </source>
</evidence>
<dbReference type="InterPro" id="IPR001647">
    <property type="entry name" value="HTH_TetR"/>
</dbReference>
<comment type="caution">
    <text evidence="5">The sequence shown here is derived from an EMBL/GenBank/DDBJ whole genome shotgun (WGS) entry which is preliminary data.</text>
</comment>
<dbReference type="AlphaFoldDB" id="A0A429X1D9"/>
<dbReference type="InterPro" id="IPR036271">
    <property type="entry name" value="Tet_transcr_reg_TetR-rel_C_sf"/>
</dbReference>
<evidence type="ECO:0000256" key="2">
    <source>
        <dbReference type="ARBA" id="ARBA00023125"/>
    </source>
</evidence>
<name>A0A429X1D9_SIMTE</name>
<dbReference type="InterPro" id="IPR049397">
    <property type="entry name" value="EthR_C"/>
</dbReference>
<sequence>MDGSEHLSKRQLQALQTRENLLNAGRSVFLEKGFQKATMTQINKLAHTGYGTAYVYFKNKDDLFTELMETIMQKMYDVAALPFKPSSKEEAFAQILEQTRLFMKSSLEEKEVMKVVKEAIGVSAIVEEKWNNIRARFIRGITKDILFVQEAGLANEKFDASLIAKGWFYMNEQVMWELVLGKIEDDLNAVSENLTKLYTGGLYK</sequence>
<dbReference type="PRINTS" id="PR00455">
    <property type="entry name" value="HTHTETR"/>
</dbReference>
<dbReference type="Gene3D" id="1.10.357.10">
    <property type="entry name" value="Tetracycline Repressor, domain 2"/>
    <property type="match status" value="1"/>
</dbReference>
<keyword evidence="2 3" id="KW-0238">DNA-binding</keyword>
<protein>
    <submittedName>
        <fullName evidence="5">TetR/AcrR family transcriptional regulator</fullName>
    </submittedName>
</protein>